<evidence type="ECO:0000313" key="3">
    <source>
        <dbReference type="Proteomes" id="UP000320762"/>
    </source>
</evidence>
<reference evidence="2 3" key="1">
    <citation type="journal article" date="2019" name="New Phytol.">
        <title>Comparative genomics reveals unique wood-decay strategies and fruiting body development in the Schizophyllaceae.</title>
        <authorList>
            <person name="Almasi E."/>
            <person name="Sahu N."/>
            <person name="Krizsan K."/>
            <person name="Balint B."/>
            <person name="Kovacs G.M."/>
            <person name="Kiss B."/>
            <person name="Cseklye J."/>
            <person name="Drula E."/>
            <person name="Henrissat B."/>
            <person name="Nagy I."/>
            <person name="Chovatia M."/>
            <person name="Adam C."/>
            <person name="LaButti K."/>
            <person name="Lipzen A."/>
            <person name="Riley R."/>
            <person name="Grigoriev I.V."/>
            <person name="Nagy L.G."/>
        </authorList>
    </citation>
    <scope>NUCLEOTIDE SEQUENCE [LARGE SCALE GENOMIC DNA]</scope>
    <source>
        <strain evidence="2 3">NL-1724</strain>
    </source>
</reference>
<organism evidence="2 3">
    <name type="scientific">Schizophyllum amplum</name>
    <dbReference type="NCBI Taxonomy" id="97359"/>
    <lineage>
        <taxon>Eukaryota</taxon>
        <taxon>Fungi</taxon>
        <taxon>Dikarya</taxon>
        <taxon>Basidiomycota</taxon>
        <taxon>Agaricomycotina</taxon>
        <taxon>Agaricomycetes</taxon>
        <taxon>Agaricomycetidae</taxon>
        <taxon>Agaricales</taxon>
        <taxon>Schizophyllaceae</taxon>
        <taxon>Schizophyllum</taxon>
    </lineage>
</organism>
<comment type="caution">
    <text evidence="2">The sequence shown here is derived from an EMBL/GenBank/DDBJ whole genome shotgun (WGS) entry which is preliminary data.</text>
</comment>
<keyword evidence="1" id="KW-0732">Signal</keyword>
<feature type="chain" id="PRO_5022119748" description="Secreted protein" evidence="1">
    <location>
        <begin position="19"/>
        <end position="99"/>
    </location>
</feature>
<dbReference type="AlphaFoldDB" id="A0A550CG00"/>
<accession>A0A550CG00</accession>
<proteinExistence type="predicted"/>
<evidence type="ECO:0000313" key="2">
    <source>
        <dbReference type="EMBL" id="TRM63728.1"/>
    </source>
</evidence>
<feature type="signal peptide" evidence="1">
    <location>
        <begin position="1"/>
        <end position="18"/>
    </location>
</feature>
<name>A0A550CG00_9AGAR</name>
<evidence type="ECO:0000256" key="1">
    <source>
        <dbReference type="SAM" id="SignalP"/>
    </source>
</evidence>
<protein>
    <recommendedName>
        <fullName evidence="4">Secreted protein</fullName>
    </recommendedName>
</protein>
<sequence>MLGIAEAFWRALAGLTSSCSLFSAESPTSDPPSRPPSFPKIHAVSMPPLNFCSTGLGTSPLQALEMPQQPPFHGAIVRAPNSITFIYAETPHTPPALPL</sequence>
<keyword evidence="3" id="KW-1185">Reference proteome</keyword>
<evidence type="ECO:0008006" key="4">
    <source>
        <dbReference type="Google" id="ProtNLM"/>
    </source>
</evidence>
<gene>
    <name evidence="2" type="ORF">BD626DRAFT_495206</name>
</gene>
<dbReference type="EMBL" id="VDMD01000009">
    <property type="protein sequence ID" value="TRM63728.1"/>
    <property type="molecule type" value="Genomic_DNA"/>
</dbReference>
<dbReference type="Proteomes" id="UP000320762">
    <property type="component" value="Unassembled WGS sequence"/>
</dbReference>